<feature type="region of interest" description="Disordered" evidence="1">
    <location>
        <begin position="286"/>
        <end position="325"/>
    </location>
</feature>
<proteinExistence type="predicted"/>
<organism evidence="2">
    <name type="scientific">Solanum chilense</name>
    <name type="common">Tomato</name>
    <name type="synonym">Lycopersicon chilense</name>
    <dbReference type="NCBI Taxonomy" id="4083"/>
    <lineage>
        <taxon>Eukaryota</taxon>
        <taxon>Viridiplantae</taxon>
        <taxon>Streptophyta</taxon>
        <taxon>Embryophyta</taxon>
        <taxon>Tracheophyta</taxon>
        <taxon>Spermatophyta</taxon>
        <taxon>Magnoliopsida</taxon>
        <taxon>eudicotyledons</taxon>
        <taxon>Gunneridae</taxon>
        <taxon>Pentapetalae</taxon>
        <taxon>asterids</taxon>
        <taxon>lamiids</taxon>
        <taxon>Solanales</taxon>
        <taxon>Solanaceae</taxon>
        <taxon>Solanoideae</taxon>
        <taxon>Solaneae</taxon>
        <taxon>Solanum</taxon>
        <taxon>Solanum subgen. Lycopersicon</taxon>
    </lineage>
</organism>
<sequence>MDSDERRFSGKVYSRRNRTPLKKNVSPATAAGVTEPETKVTFPVDSDERRFSGKVYSRRNRKTSLKEGVSLATTAGDTTLENKVSETLEAEQPTKVIPQADLFITDSTSGFVPEGGVELGEGSRPDRSLISRAEDRVRVRLNKSRSPVAIGEARRVFEGELDEVRGMVTRVEAKEKLQHTSGKHRGLVLKTTRPISSYRIPRFTADFELKNRCPNLAGRVDVPKHPFRPPSLASIANNGIVERERRDRKPNRYYYSSDYLLENDKLPFEIYKKSMKKTQKEANNTGFAAGLKEGTSGGMRSSSIHVEDVREANNGNSDSGSSSSG</sequence>
<feature type="compositionally biased region" description="Low complexity" evidence="1">
    <location>
        <begin position="313"/>
        <end position="325"/>
    </location>
</feature>
<comment type="caution">
    <text evidence="2">The sequence shown here is derived from an EMBL/GenBank/DDBJ whole genome shotgun (WGS) entry which is preliminary data.</text>
</comment>
<gene>
    <name evidence="2" type="ORF">EJD97_015074</name>
</gene>
<name>A0A6N2BFI8_SOLCI</name>
<evidence type="ECO:0000256" key="1">
    <source>
        <dbReference type="SAM" id="MobiDB-lite"/>
    </source>
</evidence>
<dbReference type="AlphaFoldDB" id="A0A6N2BFI8"/>
<accession>A0A6N2BFI8</accession>
<dbReference type="EMBL" id="RXGB01003950">
    <property type="protein sequence ID" value="TMW90903.1"/>
    <property type="molecule type" value="Genomic_DNA"/>
</dbReference>
<reference evidence="2" key="1">
    <citation type="submission" date="2019-05" db="EMBL/GenBank/DDBJ databases">
        <title>The de novo reference genome and transcriptome assemblies of the wild tomato species Solanum chilense.</title>
        <authorList>
            <person name="Stam R."/>
            <person name="Nosenko T."/>
            <person name="Hoerger A.C."/>
            <person name="Stephan W."/>
            <person name="Seidel M.A."/>
            <person name="Kuhn J.M.M."/>
            <person name="Haberer G."/>
            <person name="Tellier A."/>
        </authorList>
    </citation>
    <scope>NUCLEOTIDE SEQUENCE</scope>
    <source>
        <tissue evidence="2">Mature leaves</tissue>
    </source>
</reference>
<protein>
    <submittedName>
        <fullName evidence="2">Uncharacterized protein</fullName>
    </submittedName>
</protein>
<evidence type="ECO:0000313" key="2">
    <source>
        <dbReference type="EMBL" id="TMW90903.1"/>
    </source>
</evidence>
<feature type="region of interest" description="Disordered" evidence="1">
    <location>
        <begin position="1"/>
        <end position="37"/>
    </location>
</feature>